<dbReference type="AlphaFoldDB" id="A0A198F9J4"/>
<organism evidence="1 2">
    <name type="scientific">Proteus myxofaciens ATCC 19692</name>
    <dbReference type="NCBI Taxonomy" id="1354337"/>
    <lineage>
        <taxon>Bacteria</taxon>
        <taxon>Pseudomonadati</taxon>
        <taxon>Pseudomonadota</taxon>
        <taxon>Gammaproteobacteria</taxon>
        <taxon>Enterobacterales</taxon>
        <taxon>Morganellaceae</taxon>
        <taxon>Proteus</taxon>
    </lineage>
</organism>
<accession>A0A198F9J4</accession>
<gene>
    <name evidence="1" type="ORF">M983_3154</name>
</gene>
<sequence>MKKIEVKAIKKLTKQRRKLYVCSTFNQQNLVNHLGAFIPILNETIAEIKKNQQNYQQNHAKQLLIRETSQLFVCLTDKEKKEAAINSLDYLLFCFENGCKTIKSVIRQEMMPLIKKIEHLIDFELKKVIKPLKFTFWR</sequence>
<dbReference type="Proteomes" id="UP000094023">
    <property type="component" value="Unassembled WGS sequence"/>
</dbReference>
<proteinExistence type="predicted"/>
<keyword evidence="2" id="KW-1185">Reference proteome</keyword>
<dbReference type="RefSeq" id="WP_083954621.1">
    <property type="nucleotide sequence ID" value="NZ_LXEN01000155.1"/>
</dbReference>
<evidence type="ECO:0000313" key="2">
    <source>
        <dbReference type="Proteomes" id="UP000094023"/>
    </source>
</evidence>
<reference evidence="1 2" key="1">
    <citation type="submission" date="2016-04" db="EMBL/GenBank/DDBJ databases">
        <title>ATOL: Assembling a taxonomically balanced genome-scale reconstruction of the evolutionary history of the Enterobacteriaceae.</title>
        <authorList>
            <person name="Plunkett G.III."/>
            <person name="Neeno-Eckwall E.C."/>
            <person name="Glasner J.D."/>
            <person name="Perna N.T."/>
        </authorList>
    </citation>
    <scope>NUCLEOTIDE SEQUENCE [LARGE SCALE GENOMIC DNA]</scope>
    <source>
        <strain evidence="1 2">ATCC 19692</strain>
    </source>
</reference>
<evidence type="ECO:0000313" key="1">
    <source>
        <dbReference type="EMBL" id="OAT21548.1"/>
    </source>
</evidence>
<dbReference type="EMBL" id="LXEN01000155">
    <property type="protein sequence ID" value="OAT21548.1"/>
    <property type="molecule type" value="Genomic_DNA"/>
</dbReference>
<dbReference type="OrthoDB" id="6464742at2"/>
<comment type="caution">
    <text evidence="1">The sequence shown here is derived from an EMBL/GenBank/DDBJ whole genome shotgun (WGS) entry which is preliminary data.</text>
</comment>
<name>A0A198F9J4_9GAMM</name>
<protein>
    <submittedName>
        <fullName evidence="1">Uncharacterized protein</fullName>
    </submittedName>
</protein>